<accession>A0A450WM90</accession>
<dbReference type="InterPro" id="IPR025484">
    <property type="entry name" value="DUF4376"/>
</dbReference>
<proteinExistence type="predicted"/>
<evidence type="ECO:0000313" key="2">
    <source>
        <dbReference type="EMBL" id="VFK18114.1"/>
    </source>
</evidence>
<name>A0A450WM90_9GAMM</name>
<sequence length="255" mass="29368">MHEITTFASVRDDCVEAIISGHGGIGVPIPPALRELDHERFRYDGTDIVDIRSHAGPFFIDPNSMKHIVRHDPAWQPLRCAWDDVLIRDDKTGAFFVEKEERPSAFHVFRDGRWVLDRHKILVDKIKAIKEECTRRSLQGGYFAGGDWHYSDEQNRVRLLGIFASVQTGDFLSDIPWETMDGSIKHLSADDVREMFNAAFLQEKGINDSAKKHIDALRKSKHPESYDWSVGWPRTFQDEVDELNENLNRKIQQAI</sequence>
<reference evidence="2" key="1">
    <citation type="submission" date="2019-02" db="EMBL/GenBank/DDBJ databases">
        <authorList>
            <person name="Gruber-Vodicka R. H."/>
            <person name="Seah K. B. B."/>
        </authorList>
    </citation>
    <scope>NUCLEOTIDE SEQUENCE</scope>
    <source>
        <strain evidence="2">BECK_S313</strain>
    </source>
</reference>
<gene>
    <name evidence="2" type="ORF">BECKLPF1236B_GA0070989_11346</name>
</gene>
<dbReference type="EMBL" id="CAADFK010000134">
    <property type="protein sequence ID" value="VFK18114.1"/>
    <property type="molecule type" value="Genomic_DNA"/>
</dbReference>
<dbReference type="AlphaFoldDB" id="A0A450WM90"/>
<protein>
    <recommendedName>
        <fullName evidence="1">DUF4376 domain-containing protein</fullName>
    </recommendedName>
</protein>
<feature type="domain" description="DUF4376" evidence="1">
    <location>
        <begin position="124"/>
        <end position="221"/>
    </location>
</feature>
<organism evidence="2">
    <name type="scientific">Candidatus Kentrum sp. LPFa</name>
    <dbReference type="NCBI Taxonomy" id="2126335"/>
    <lineage>
        <taxon>Bacteria</taxon>
        <taxon>Pseudomonadati</taxon>
        <taxon>Pseudomonadota</taxon>
        <taxon>Gammaproteobacteria</taxon>
        <taxon>Candidatus Kentrum</taxon>
    </lineage>
</organism>
<evidence type="ECO:0000259" key="1">
    <source>
        <dbReference type="Pfam" id="PF14301"/>
    </source>
</evidence>
<dbReference type="Pfam" id="PF14301">
    <property type="entry name" value="DUF4376"/>
    <property type="match status" value="1"/>
</dbReference>